<feature type="region of interest" description="Disordered" evidence="1">
    <location>
        <begin position="1"/>
        <end position="31"/>
    </location>
</feature>
<protein>
    <submittedName>
        <fullName evidence="3">Uncharacterized protein</fullName>
    </submittedName>
</protein>
<name>A0A914CMG1_9BILA</name>
<sequence length="87" mass="9515">MPQEFKYQGKVKHPMASSPLSPPLLVEEESSETEQQIFFEASLNEIYALGNTIEYESPKSLSSKSQRIPKSAKSSSGSSATSSENSE</sequence>
<dbReference type="AlphaFoldDB" id="A0A914CMG1"/>
<keyword evidence="2" id="KW-1185">Reference proteome</keyword>
<feature type="compositionally biased region" description="Low complexity" evidence="1">
    <location>
        <begin position="71"/>
        <end position="87"/>
    </location>
</feature>
<dbReference type="WBParaSite" id="ACRNAN_scaffold12397.g31849.t1">
    <property type="protein sequence ID" value="ACRNAN_scaffold12397.g31849.t1"/>
    <property type="gene ID" value="ACRNAN_scaffold12397.g31849"/>
</dbReference>
<evidence type="ECO:0000313" key="2">
    <source>
        <dbReference type="Proteomes" id="UP000887540"/>
    </source>
</evidence>
<evidence type="ECO:0000256" key="1">
    <source>
        <dbReference type="SAM" id="MobiDB-lite"/>
    </source>
</evidence>
<accession>A0A914CMG1</accession>
<organism evidence="2 3">
    <name type="scientific">Acrobeloides nanus</name>
    <dbReference type="NCBI Taxonomy" id="290746"/>
    <lineage>
        <taxon>Eukaryota</taxon>
        <taxon>Metazoa</taxon>
        <taxon>Ecdysozoa</taxon>
        <taxon>Nematoda</taxon>
        <taxon>Chromadorea</taxon>
        <taxon>Rhabditida</taxon>
        <taxon>Tylenchina</taxon>
        <taxon>Cephalobomorpha</taxon>
        <taxon>Cephaloboidea</taxon>
        <taxon>Cephalobidae</taxon>
        <taxon>Acrobeloides</taxon>
    </lineage>
</organism>
<evidence type="ECO:0000313" key="3">
    <source>
        <dbReference type="WBParaSite" id="ACRNAN_scaffold12397.g31849.t1"/>
    </source>
</evidence>
<proteinExistence type="predicted"/>
<dbReference type="Proteomes" id="UP000887540">
    <property type="component" value="Unplaced"/>
</dbReference>
<feature type="region of interest" description="Disordered" evidence="1">
    <location>
        <begin position="57"/>
        <end position="87"/>
    </location>
</feature>
<reference evidence="3" key="1">
    <citation type="submission" date="2022-11" db="UniProtKB">
        <authorList>
            <consortium name="WormBaseParasite"/>
        </authorList>
    </citation>
    <scope>IDENTIFICATION</scope>
</reference>
<feature type="compositionally biased region" description="Polar residues" evidence="1">
    <location>
        <begin position="59"/>
        <end position="68"/>
    </location>
</feature>